<dbReference type="Proteomes" id="UP000228934">
    <property type="component" value="Unassembled WGS sequence"/>
</dbReference>
<gene>
    <name evidence="6" type="ORF">AB205_0143370</name>
</gene>
<sequence length="230" mass="25258">MDTVHPQHVASSLPANAAAKAAYSIGSMSTVIPFLAPPSCTEESPEQFDHSVGYMLQEDAQRFEGSDDSTQVEEGSNVSLERGGAQEGQETGREEEETHLQRGRMPSRGQLKCSHPIASHRRAKQVQVAAGSPHILKSSLVWAFFDMGAADRTVAVCNICLKRINRGQKSSHLDTTCLTRHIMTSHAVCWQQHLKDPHQRTRRTSPYSSAGISKPTIPPVLSETCTERNE</sequence>
<evidence type="ECO:0000256" key="4">
    <source>
        <dbReference type="SAM" id="MobiDB-lite"/>
    </source>
</evidence>
<evidence type="ECO:0000256" key="3">
    <source>
        <dbReference type="ARBA" id="ARBA00022833"/>
    </source>
</evidence>
<dbReference type="Pfam" id="PF02892">
    <property type="entry name" value="zf-BED"/>
    <property type="match status" value="1"/>
</dbReference>
<evidence type="ECO:0000313" key="7">
    <source>
        <dbReference type="Proteomes" id="UP000228934"/>
    </source>
</evidence>
<dbReference type="EMBL" id="KZ060957">
    <property type="protein sequence ID" value="PIO11598.1"/>
    <property type="molecule type" value="Genomic_DNA"/>
</dbReference>
<evidence type="ECO:0000256" key="2">
    <source>
        <dbReference type="ARBA" id="ARBA00022771"/>
    </source>
</evidence>
<keyword evidence="2" id="KW-0863">Zinc-finger</keyword>
<proteinExistence type="predicted"/>
<keyword evidence="7" id="KW-1185">Reference proteome</keyword>
<protein>
    <recommendedName>
        <fullName evidence="5">BED-type domain-containing protein</fullName>
    </recommendedName>
</protein>
<dbReference type="SUPFAM" id="SSF57667">
    <property type="entry name" value="beta-beta-alpha zinc fingers"/>
    <property type="match status" value="1"/>
</dbReference>
<name>A0A2G9Q7L9_AQUCT</name>
<dbReference type="AlphaFoldDB" id="A0A2G9Q7L9"/>
<dbReference type="GO" id="GO:0005634">
    <property type="term" value="C:nucleus"/>
    <property type="evidence" value="ECO:0007669"/>
    <property type="project" value="TreeGrafter"/>
</dbReference>
<dbReference type="GO" id="GO:0003677">
    <property type="term" value="F:DNA binding"/>
    <property type="evidence" value="ECO:0007669"/>
    <property type="project" value="InterPro"/>
</dbReference>
<feature type="region of interest" description="Disordered" evidence="4">
    <location>
        <begin position="62"/>
        <end position="112"/>
    </location>
</feature>
<dbReference type="PANTHER" id="PTHR47241">
    <property type="entry name" value="FINGER PROTEIN, PUTATIVE-RELATED"/>
    <property type="match status" value="1"/>
</dbReference>
<dbReference type="PANTHER" id="PTHR47241:SF1">
    <property type="entry name" value="BED-TYPE DOMAIN-CONTAINING PROTEIN"/>
    <property type="match status" value="1"/>
</dbReference>
<feature type="non-terminal residue" evidence="6">
    <location>
        <position position="230"/>
    </location>
</feature>
<keyword evidence="3" id="KW-0862">Zinc</keyword>
<evidence type="ECO:0000313" key="6">
    <source>
        <dbReference type="EMBL" id="PIO11598.1"/>
    </source>
</evidence>
<keyword evidence="1" id="KW-0479">Metal-binding</keyword>
<evidence type="ECO:0000259" key="5">
    <source>
        <dbReference type="Pfam" id="PF02892"/>
    </source>
</evidence>
<dbReference type="GO" id="GO:0008270">
    <property type="term" value="F:zinc ion binding"/>
    <property type="evidence" value="ECO:0007669"/>
    <property type="project" value="UniProtKB-KW"/>
</dbReference>
<evidence type="ECO:0000256" key="1">
    <source>
        <dbReference type="ARBA" id="ARBA00022723"/>
    </source>
</evidence>
<dbReference type="InterPro" id="IPR052865">
    <property type="entry name" value="Zinc_finger_BED"/>
</dbReference>
<feature type="region of interest" description="Disordered" evidence="4">
    <location>
        <begin position="195"/>
        <end position="230"/>
    </location>
</feature>
<reference evidence="7" key="1">
    <citation type="journal article" date="2017" name="Nat. Commun.">
        <title>The North American bullfrog draft genome provides insight into hormonal regulation of long noncoding RNA.</title>
        <authorList>
            <person name="Hammond S.A."/>
            <person name="Warren R.L."/>
            <person name="Vandervalk B.P."/>
            <person name="Kucuk E."/>
            <person name="Khan H."/>
            <person name="Gibb E.A."/>
            <person name="Pandoh P."/>
            <person name="Kirk H."/>
            <person name="Zhao Y."/>
            <person name="Jones M."/>
            <person name="Mungall A.J."/>
            <person name="Coope R."/>
            <person name="Pleasance S."/>
            <person name="Moore R.A."/>
            <person name="Holt R.A."/>
            <person name="Round J.M."/>
            <person name="Ohora S."/>
            <person name="Walle B.V."/>
            <person name="Veldhoen N."/>
            <person name="Helbing C.C."/>
            <person name="Birol I."/>
        </authorList>
    </citation>
    <scope>NUCLEOTIDE SEQUENCE [LARGE SCALE GENOMIC DNA]</scope>
</reference>
<organism evidence="6 7">
    <name type="scientific">Aquarana catesbeiana</name>
    <name type="common">American bullfrog</name>
    <name type="synonym">Rana catesbeiana</name>
    <dbReference type="NCBI Taxonomy" id="8400"/>
    <lineage>
        <taxon>Eukaryota</taxon>
        <taxon>Metazoa</taxon>
        <taxon>Chordata</taxon>
        <taxon>Craniata</taxon>
        <taxon>Vertebrata</taxon>
        <taxon>Euteleostomi</taxon>
        <taxon>Amphibia</taxon>
        <taxon>Batrachia</taxon>
        <taxon>Anura</taxon>
        <taxon>Neobatrachia</taxon>
        <taxon>Ranoidea</taxon>
        <taxon>Ranidae</taxon>
        <taxon>Aquarana</taxon>
    </lineage>
</organism>
<accession>A0A2G9Q7L9</accession>
<dbReference type="InterPro" id="IPR036236">
    <property type="entry name" value="Znf_C2H2_sf"/>
</dbReference>
<dbReference type="InterPro" id="IPR003656">
    <property type="entry name" value="Znf_BED"/>
</dbReference>
<feature type="compositionally biased region" description="Basic and acidic residues" evidence="4">
    <location>
        <begin position="90"/>
        <end position="100"/>
    </location>
</feature>
<dbReference type="SMART" id="SM00614">
    <property type="entry name" value="ZnF_BED"/>
    <property type="match status" value="1"/>
</dbReference>
<feature type="domain" description="BED-type" evidence="5">
    <location>
        <begin position="139"/>
        <end position="186"/>
    </location>
</feature>